<dbReference type="SUPFAM" id="SSF56925">
    <property type="entry name" value="OMPA-like"/>
    <property type="match status" value="1"/>
</dbReference>
<dbReference type="InterPro" id="IPR011250">
    <property type="entry name" value="OMP/PagP_B-barrel"/>
</dbReference>
<evidence type="ECO:0000256" key="1">
    <source>
        <dbReference type="SAM" id="MobiDB-lite"/>
    </source>
</evidence>
<protein>
    <submittedName>
        <fullName evidence="3">Outer membrane beta-barrel protein</fullName>
    </submittedName>
</protein>
<keyword evidence="4" id="KW-1185">Reference proteome</keyword>
<organism evidence="3 4">
    <name type="scientific">Hymenobacter negativus</name>
    <dbReference type="NCBI Taxonomy" id="2795026"/>
    <lineage>
        <taxon>Bacteria</taxon>
        <taxon>Pseudomonadati</taxon>
        <taxon>Bacteroidota</taxon>
        <taxon>Cytophagia</taxon>
        <taxon>Cytophagales</taxon>
        <taxon>Hymenobacteraceae</taxon>
        <taxon>Hymenobacter</taxon>
    </lineage>
</organism>
<accession>A0ABS3QIF2</accession>
<evidence type="ECO:0000313" key="4">
    <source>
        <dbReference type="Proteomes" id="UP000664369"/>
    </source>
</evidence>
<sequence>MQIVFRTLLVAACVATLPLTMQAQTRKPAPKPAAKPAPKPVAKPAPATPARTAAPAPAPSPAPAPARTAETSSPSGPFGVGTNALNLGIGLGSRYNYGSGFFGGSSSVSPAISLSYERGFMPLGPGVLGLGGLVAYQGASYDLGGGDKWKYTDIVVMLRGAFHYPVNEKFDAYGGLGLGVRHAGVSFSGSSIYGSLGSASATEFAAGLFVGGRYFFTESIGAFAELGYDQTYLKVGLSAKF</sequence>
<proteinExistence type="predicted"/>
<dbReference type="EMBL" id="JAGETZ010000008">
    <property type="protein sequence ID" value="MBO2010803.1"/>
    <property type="molecule type" value="Genomic_DNA"/>
</dbReference>
<comment type="caution">
    <text evidence="3">The sequence shown here is derived from an EMBL/GenBank/DDBJ whole genome shotgun (WGS) entry which is preliminary data.</text>
</comment>
<reference evidence="3 4" key="1">
    <citation type="submission" date="2021-03" db="EMBL/GenBank/DDBJ databases">
        <authorList>
            <person name="Kim M.K."/>
        </authorList>
    </citation>
    <scope>NUCLEOTIDE SEQUENCE [LARGE SCALE GENOMIC DNA]</scope>
    <source>
        <strain evidence="3 4">BT442</strain>
    </source>
</reference>
<keyword evidence="2" id="KW-0732">Signal</keyword>
<feature type="chain" id="PRO_5046268020" evidence="2">
    <location>
        <begin position="24"/>
        <end position="241"/>
    </location>
</feature>
<feature type="compositionally biased region" description="Pro residues" evidence="1">
    <location>
        <begin position="30"/>
        <end position="47"/>
    </location>
</feature>
<feature type="compositionally biased region" description="Low complexity" evidence="1">
    <location>
        <begin position="65"/>
        <end position="74"/>
    </location>
</feature>
<evidence type="ECO:0000256" key="2">
    <source>
        <dbReference type="SAM" id="SignalP"/>
    </source>
</evidence>
<dbReference type="Gene3D" id="2.40.160.20">
    <property type="match status" value="1"/>
</dbReference>
<name>A0ABS3QIF2_9BACT</name>
<gene>
    <name evidence="3" type="ORF">J4E00_17205</name>
</gene>
<dbReference type="Proteomes" id="UP000664369">
    <property type="component" value="Unassembled WGS sequence"/>
</dbReference>
<dbReference type="RefSeq" id="WP_208176432.1">
    <property type="nucleotide sequence ID" value="NZ_JAGETZ010000008.1"/>
</dbReference>
<evidence type="ECO:0000313" key="3">
    <source>
        <dbReference type="EMBL" id="MBO2010803.1"/>
    </source>
</evidence>
<feature type="region of interest" description="Disordered" evidence="1">
    <location>
        <begin position="23"/>
        <end position="77"/>
    </location>
</feature>
<feature type="signal peptide" evidence="2">
    <location>
        <begin position="1"/>
        <end position="23"/>
    </location>
</feature>